<accession>A0A016W773</accession>
<proteinExistence type="predicted"/>
<comment type="caution">
    <text evidence="1">The sequence shown here is derived from an EMBL/GenBank/DDBJ whole genome shotgun (WGS) entry which is preliminary data.</text>
</comment>
<dbReference type="AlphaFoldDB" id="A0A016W773"/>
<protein>
    <submittedName>
        <fullName evidence="1">Uncharacterized protein</fullName>
    </submittedName>
</protein>
<reference evidence="2" key="1">
    <citation type="journal article" date="2015" name="Nat. Genet.">
        <title>The genome and transcriptome of the zoonotic hookworm Ancylostoma ceylanicum identify infection-specific gene families.</title>
        <authorList>
            <person name="Schwarz E.M."/>
            <person name="Hu Y."/>
            <person name="Antoshechkin I."/>
            <person name="Miller M.M."/>
            <person name="Sternberg P.W."/>
            <person name="Aroian R.V."/>
        </authorList>
    </citation>
    <scope>NUCLEOTIDE SEQUENCE</scope>
    <source>
        <strain evidence="2">HY135</strain>
    </source>
</reference>
<name>A0A016W773_9BILA</name>
<dbReference type="EMBL" id="JARK01000930">
    <property type="protein sequence ID" value="EYC34858.1"/>
    <property type="molecule type" value="Genomic_DNA"/>
</dbReference>
<sequence length="106" mass="12443">MNQNEPAIEEIRVVEMIRIDCHVDRLERCQTELIAGALDDVPTMKWRYFAGGRGDRQFEMNQNEPAIEEIRVVEMIRIDCHVDRLERCQTELIAGALDDVPTMKWR</sequence>
<dbReference type="Proteomes" id="UP000024635">
    <property type="component" value="Unassembled WGS sequence"/>
</dbReference>
<evidence type="ECO:0000313" key="2">
    <source>
        <dbReference type="Proteomes" id="UP000024635"/>
    </source>
</evidence>
<keyword evidence="2" id="KW-1185">Reference proteome</keyword>
<gene>
    <name evidence="1" type="primary">Acey_s1331.g3830</name>
    <name evidence="1" type="ORF">Y032_1331g3830</name>
</gene>
<organism evidence="1 2">
    <name type="scientific">Ancylostoma ceylanicum</name>
    <dbReference type="NCBI Taxonomy" id="53326"/>
    <lineage>
        <taxon>Eukaryota</taxon>
        <taxon>Metazoa</taxon>
        <taxon>Ecdysozoa</taxon>
        <taxon>Nematoda</taxon>
        <taxon>Chromadorea</taxon>
        <taxon>Rhabditida</taxon>
        <taxon>Rhabditina</taxon>
        <taxon>Rhabditomorpha</taxon>
        <taxon>Strongyloidea</taxon>
        <taxon>Ancylostomatidae</taxon>
        <taxon>Ancylostomatinae</taxon>
        <taxon>Ancylostoma</taxon>
    </lineage>
</organism>
<feature type="non-terminal residue" evidence="1">
    <location>
        <position position="1"/>
    </location>
</feature>
<evidence type="ECO:0000313" key="1">
    <source>
        <dbReference type="EMBL" id="EYC34858.1"/>
    </source>
</evidence>